<feature type="signal peptide" evidence="1">
    <location>
        <begin position="1"/>
        <end position="21"/>
    </location>
</feature>
<dbReference type="KEGG" id="orp:MOP44_23210"/>
<organism evidence="2 3">
    <name type="scientific">Occallatibacter riparius</name>
    <dbReference type="NCBI Taxonomy" id="1002689"/>
    <lineage>
        <taxon>Bacteria</taxon>
        <taxon>Pseudomonadati</taxon>
        <taxon>Acidobacteriota</taxon>
        <taxon>Terriglobia</taxon>
        <taxon>Terriglobales</taxon>
        <taxon>Acidobacteriaceae</taxon>
        <taxon>Occallatibacter</taxon>
    </lineage>
</organism>
<dbReference type="EMBL" id="CP093313">
    <property type="protein sequence ID" value="UWZ83463.1"/>
    <property type="molecule type" value="Genomic_DNA"/>
</dbReference>
<keyword evidence="1" id="KW-0732">Signal</keyword>
<name>A0A9J7BLD8_9BACT</name>
<dbReference type="Proteomes" id="UP001059380">
    <property type="component" value="Chromosome"/>
</dbReference>
<dbReference type="RefSeq" id="WP_260792798.1">
    <property type="nucleotide sequence ID" value="NZ_CP093313.1"/>
</dbReference>
<feature type="chain" id="PRO_5039930868" evidence="1">
    <location>
        <begin position="22"/>
        <end position="151"/>
    </location>
</feature>
<reference evidence="2" key="1">
    <citation type="submission" date="2021-04" db="EMBL/GenBank/DDBJ databases">
        <title>Phylogenetic analysis of Acidobacteriaceae.</title>
        <authorList>
            <person name="Qiu L."/>
            <person name="Zhang Q."/>
        </authorList>
    </citation>
    <scope>NUCLEOTIDE SEQUENCE</scope>
    <source>
        <strain evidence="2">DSM 25168</strain>
    </source>
</reference>
<accession>A0A9J7BLD8</accession>
<dbReference type="AlphaFoldDB" id="A0A9J7BLD8"/>
<evidence type="ECO:0000313" key="2">
    <source>
        <dbReference type="EMBL" id="UWZ83463.1"/>
    </source>
</evidence>
<evidence type="ECO:0000313" key="3">
    <source>
        <dbReference type="Proteomes" id="UP001059380"/>
    </source>
</evidence>
<proteinExistence type="predicted"/>
<keyword evidence="3" id="KW-1185">Reference proteome</keyword>
<evidence type="ECO:0000256" key="1">
    <source>
        <dbReference type="SAM" id="SignalP"/>
    </source>
</evidence>
<protein>
    <submittedName>
        <fullName evidence="2">Uncharacterized protein</fullName>
    </submittedName>
</protein>
<gene>
    <name evidence="2" type="ORF">MOP44_23210</name>
</gene>
<sequence length="151" mass="16904">MRIARYISIMVLSALCVPAFGASFDNKAPDEQTITALEQRASQAQPREQCFLYAQLVHEMIEFSAQQYAAGEADKATGWMKKALDLAHKLPGVLAVNDKKLKDAQILLRHTAFRLTELLHSGNSDDQELVQQTLAQLNKAQNEAMMQVFKK</sequence>